<evidence type="ECO:0000313" key="3">
    <source>
        <dbReference type="EMBL" id="RNE98771.1"/>
    </source>
</evidence>
<proteinExistence type="predicted"/>
<gene>
    <name evidence="3" type="ORF">TraAM80_08561</name>
</gene>
<dbReference type="PANTHER" id="PTHR43830:SF18">
    <property type="entry name" value="PSP1 C-TERMINAL DOMAIN-CONTAINING PROTEIN"/>
    <property type="match status" value="1"/>
</dbReference>
<dbReference type="GO" id="GO:0005737">
    <property type="term" value="C:cytoplasm"/>
    <property type="evidence" value="ECO:0007669"/>
    <property type="project" value="TreeGrafter"/>
</dbReference>
<dbReference type="GeneID" id="40332494"/>
<dbReference type="RefSeq" id="XP_029234824.1">
    <property type="nucleotide sequence ID" value="XM_029385304.1"/>
</dbReference>
<evidence type="ECO:0000313" key="4">
    <source>
        <dbReference type="Proteomes" id="UP000283634"/>
    </source>
</evidence>
<evidence type="ECO:0000259" key="2">
    <source>
        <dbReference type="PROSITE" id="PS51411"/>
    </source>
</evidence>
<protein>
    <recommendedName>
        <fullName evidence="2">PSP1 C-terminal domain-containing protein</fullName>
    </recommendedName>
</protein>
<sequence>MPVASTFIPAFTMKPWKEQRSETEAGESYRCCCRCHCQQGEEQKAIQVGQELFTRGACPAHVSASQTQRTLSGGDVKMAPFRSFNGKAYTVPFSMVNELNDALECAQREATMENGDKCHASLNFPGVVWRHDPYSAKVLAATPAASEGQNSDLGGSDHAAWGLLCGENAEERDNFGVKADGGFSLGTYNHAAWNPMCVLHSAATPLGTLLCFPAVGGACSAGASAAFTPPYDPTPLTHCLFTKPYTTTMSAAVVEDDGGERQEAYPGAAAGPILPSARPFPSSAGRHLVVRSFPPPLPPASSSPASNANVSNTSPLKAATTAVVGPGEENVHAGSQNNLTPLRTYRSRGCRTGNAGRDEEAKSEELIPTLSIFCSLPLLFKDLTAYGNRRPPRAGKRYDNNSQLRAEEVRYVYLVGHRCRRTLCAASTQYEVSELVLLEGDMGIEMGFVQVVLSVEEFEQLENAELARRGFPMDHDVVTAAFILRTATEEETSHYDHTLRQLEKDLLEFLQHRINPARFLDCRVENMVFLDCEFQADCKKIYVYYKAKRRVLFRELAQYLHSFYHCRIWLHEVGKGASTVSGNSSQDAENA</sequence>
<comment type="caution">
    <text evidence="3">The sequence shown here is derived from an EMBL/GenBank/DDBJ whole genome shotgun (WGS) entry which is preliminary data.</text>
</comment>
<dbReference type="InterPro" id="IPR047767">
    <property type="entry name" value="PSP1-like"/>
</dbReference>
<name>A0A422N015_TRYRA</name>
<dbReference type="Proteomes" id="UP000283634">
    <property type="component" value="Unassembled WGS sequence"/>
</dbReference>
<dbReference type="OrthoDB" id="266130at2759"/>
<feature type="domain" description="PSP1 C-terminal" evidence="2">
    <location>
        <begin position="481"/>
        <end position="573"/>
    </location>
</feature>
<dbReference type="PANTHER" id="PTHR43830">
    <property type="entry name" value="PROTEIN PSP1"/>
    <property type="match status" value="1"/>
</dbReference>
<feature type="compositionally biased region" description="Low complexity" evidence="1">
    <location>
        <begin position="302"/>
        <end position="312"/>
    </location>
</feature>
<organism evidence="3 4">
    <name type="scientific">Trypanosoma rangeli</name>
    <dbReference type="NCBI Taxonomy" id="5698"/>
    <lineage>
        <taxon>Eukaryota</taxon>
        <taxon>Discoba</taxon>
        <taxon>Euglenozoa</taxon>
        <taxon>Kinetoplastea</taxon>
        <taxon>Metakinetoplastina</taxon>
        <taxon>Trypanosomatida</taxon>
        <taxon>Trypanosomatidae</taxon>
        <taxon>Trypanosoma</taxon>
        <taxon>Herpetosoma</taxon>
    </lineage>
</organism>
<evidence type="ECO:0000256" key="1">
    <source>
        <dbReference type="SAM" id="MobiDB-lite"/>
    </source>
</evidence>
<dbReference type="Pfam" id="PF04468">
    <property type="entry name" value="PSP1"/>
    <property type="match status" value="1"/>
</dbReference>
<dbReference type="AlphaFoldDB" id="A0A422N015"/>
<dbReference type="InterPro" id="IPR007557">
    <property type="entry name" value="PSP1_C"/>
</dbReference>
<accession>A0A422N015</accession>
<reference evidence="3 4" key="1">
    <citation type="journal article" date="2018" name="BMC Genomics">
        <title>Genomic comparison of Trypanosoma conorhini and Trypanosoma rangeli to Trypanosoma cruzi strains of high and low virulence.</title>
        <authorList>
            <person name="Bradwell K.R."/>
            <person name="Koparde V.N."/>
            <person name="Matveyev A.V."/>
            <person name="Serrano M.G."/>
            <person name="Alves J.M."/>
            <person name="Parikh H."/>
            <person name="Huang B."/>
            <person name="Lee V."/>
            <person name="Espinosa-Alvarez O."/>
            <person name="Ortiz P.A."/>
            <person name="Costa-Martins A.G."/>
            <person name="Teixeira M.M."/>
            <person name="Buck G.A."/>
        </authorList>
    </citation>
    <scope>NUCLEOTIDE SEQUENCE [LARGE SCALE GENOMIC DNA]</scope>
    <source>
        <strain evidence="3 4">AM80</strain>
    </source>
</reference>
<dbReference type="EMBL" id="MKGL01000436">
    <property type="protein sequence ID" value="RNE98771.1"/>
    <property type="molecule type" value="Genomic_DNA"/>
</dbReference>
<feature type="region of interest" description="Disordered" evidence="1">
    <location>
        <begin position="326"/>
        <end position="346"/>
    </location>
</feature>
<feature type="region of interest" description="Disordered" evidence="1">
    <location>
        <begin position="293"/>
        <end position="312"/>
    </location>
</feature>
<keyword evidence="4" id="KW-1185">Reference proteome</keyword>
<dbReference type="OMA" id="CRIWLHE"/>
<dbReference type="VEuPathDB" id="TriTrypDB:TRSC58_00773"/>
<dbReference type="PROSITE" id="PS51411">
    <property type="entry name" value="PSP1_C"/>
    <property type="match status" value="1"/>
</dbReference>